<name>A0ABQ0HND5_GORRU</name>
<comment type="caution">
    <text evidence="2">The sequence shown here is derived from an EMBL/GenBank/DDBJ whole genome shotgun (WGS) entry which is preliminary data.</text>
</comment>
<evidence type="ECO:0000313" key="2">
    <source>
        <dbReference type="EMBL" id="GAB83779.1"/>
    </source>
</evidence>
<feature type="compositionally biased region" description="Basic and acidic residues" evidence="1">
    <location>
        <begin position="97"/>
        <end position="106"/>
    </location>
</feature>
<proteinExistence type="predicted"/>
<sequence length="106" mass="11614">MAQDGERVQVTFEAKDPFMPFYDQEVGKWASSTVGASVRGTLVAEPYDGVEPRLEGQLTNYPAWEVYADSDSGVPSKVYGHMPDPTDPWGPVRHLPGHHDVKVGGN</sequence>
<evidence type="ECO:0000256" key="1">
    <source>
        <dbReference type="SAM" id="MobiDB-lite"/>
    </source>
</evidence>
<organism evidence="2 3">
    <name type="scientific">Gordonia rubripertincta NBRC 101908</name>
    <dbReference type="NCBI Taxonomy" id="1077975"/>
    <lineage>
        <taxon>Bacteria</taxon>
        <taxon>Bacillati</taxon>
        <taxon>Actinomycetota</taxon>
        <taxon>Actinomycetes</taxon>
        <taxon>Mycobacteriales</taxon>
        <taxon>Gordoniaceae</taxon>
        <taxon>Gordonia</taxon>
    </lineage>
</organism>
<dbReference type="Proteomes" id="UP000010744">
    <property type="component" value="Unassembled WGS sequence"/>
</dbReference>
<dbReference type="EMBL" id="BAHB01000015">
    <property type="protein sequence ID" value="GAB83779.1"/>
    <property type="molecule type" value="Genomic_DNA"/>
</dbReference>
<accession>A0ABQ0HND5</accession>
<protein>
    <submittedName>
        <fullName evidence="2">Uncharacterized protein</fullName>
    </submittedName>
</protein>
<gene>
    <name evidence="2" type="ORF">GORBP_015_00040</name>
</gene>
<reference evidence="2 3" key="1">
    <citation type="submission" date="2012-08" db="EMBL/GenBank/DDBJ databases">
        <title>Whole genome shotgun sequence of Gordonia rubripertincta NBRC 101908.</title>
        <authorList>
            <person name="Takarada H."/>
            <person name="Hosoyama A."/>
            <person name="Tsuchikane K."/>
            <person name="Katsumata H."/>
            <person name="Baba S."/>
            <person name="Ohji S."/>
            <person name="Yamazaki S."/>
            <person name="Fujita N."/>
        </authorList>
    </citation>
    <scope>NUCLEOTIDE SEQUENCE [LARGE SCALE GENOMIC DNA]</scope>
    <source>
        <strain evidence="2 3">NBRC 101908</strain>
    </source>
</reference>
<feature type="region of interest" description="Disordered" evidence="1">
    <location>
        <begin position="81"/>
        <end position="106"/>
    </location>
</feature>
<keyword evidence="3" id="KW-1185">Reference proteome</keyword>
<evidence type="ECO:0000313" key="3">
    <source>
        <dbReference type="Proteomes" id="UP000010744"/>
    </source>
</evidence>